<protein>
    <submittedName>
        <fullName evidence="6">CvpA family protein</fullName>
    </submittedName>
</protein>
<keyword evidence="4 5" id="KW-0472">Membrane</keyword>
<feature type="transmembrane region" description="Helical" evidence="5">
    <location>
        <begin position="31"/>
        <end position="57"/>
    </location>
</feature>
<dbReference type="InterPro" id="IPR052719">
    <property type="entry name" value="CvpA-like"/>
</dbReference>
<gene>
    <name evidence="6" type="ORF">ACFFLH_03030</name>
</gene>
<feature type="transmembrane region" description="Helical" evidence="5">
    <location>
        <begin position="100"/>
        <end position="123"/>
    </location>
</feature>
<comment type="subcellular location">
    <subcellularLocation>
        <location evidence="1">Membrane</location>
        <topology evidence="1">Multi-pass membrane protein</topology>
    </subcellularLocation>
</comment>
<dbReference type="InterPro" id="IPR003825">
    <property type="entry name" value="Colicin-V_CvpA"/>
</dbReference>
<evidence type="ECO:0000256" key="3">
    <source>
        <dbReference type="ARBA" id="ARBA00022989"/>
    </source>
</evidence>
<keyword evidence="2 5" id="KW-0812">Transmembrane</keyword>
<sequence length="164" mass="17764">MNWADWVILAIIVISGLISLRRGFIREALSLVTWVLAFIVARLFTDQLTVLLTSYIQTPSLRVAAAFVGLFVATLILGSLISFVFAELVKATGLSGTDRVLGMAFGVARGCVLVVVCVALLSYTPVVNDVWWQNSQLIPEFKMMESWSLALLKDVSGAILSVGG</sequence>
<proteinExistence type="predicted"/>
<evidence type="ECO:0000313" key="6">
    <source>
        <dbReference type="EMBL" id="MFB9885385.1"/>
    </source>
</evidence>
<dbReference type="RefSeq" id="WP_027313049.1">
    <property type="nucleotide sequence ID" value="NZ_JAUESS010000014.1"/>
</dbReference>
<accession>A0ABV5Z810</accession>
<dbReference type="PANTHER" id="PTHR36926:SF1">
    <property type="entry name" value="COLICIN V PRODUCTION PROTEIN"/>
    <property type="match status" value="1"/>
</dbReference>
<keyword evidence="3 5" id="KW-1133">Transmembrane helix</keyword>
<dbReference type="Proteomes" id="UP001589628">
    <property type="component" value="Unassembled WGS sequence"/>
</dbReference>
<evidence type="ECO:0000256" key="5">
    <source>
        <dbReference type="SAM" id="Phobius"/>
    </source>
</evidence>
<evidence type="ECO:0000313" key="7">
    <source>
        <dbReference type="Proteomes" id="UP001589628"/>
    </source>
</evidence>
<comment type="caution">
    <text evidence="6">The sequence shown here is derived from an EMBL/GenBank/DDBJ whole genome shotgun (WGS) entry which is preliminary data.</text>
</comment>
<evidence type="ECO:0000256" key="2">
    <source>
        <dbReference type="ARBA" id="ARBA00022692"/>
    </source>
</evidence>
<reference evidence="6 7" key="1">
    <citation type="submission" date="2024-09" db="EMBL/GenBank/DDBJ databases">
        <authorList>
            <person name="Sun Q."/>
            <person name="Mori K."/>
        </authorList>
    </citation>
    <scope>NUCLEOTIDE SEQUENCE [LARGE SCALE GENOMIC DNA]</scope>
    <source>
        <strain evidence="6 7">ATCC 51285</strain>
    </source>
</reference>
<dbReference type="PANTHER" id="PTHR36926">
    <property type="entry name" value="COLICIN V PRODUCTION PROTEIN"/>
    <property type="match status" value="1"/>
</dbReference>
<dbReference type="EMBL" id="JBHLZN010000001">
    <property type="protein sequence ID" value="MFB9885385.1"/>
    <property type="molecule type" value="Genomic_DNA"/>
</dbReference>
<organism evidence="6 7">
    <name type="scientific">Balneatrix alpica</name>
    <dbReference type="NCBI Taxonomy" id="75684"/>
    <lineage>
        <taxon>Bacteria</taxon>
        <taxon>Pseudomonadati</taxon>
        <taxon>Pseudomonadota</taxon>
        <taxon>Gammaproteobacteria</taxon>
        <taxon>Oceanospirillales</taxon>
        <taxon>Balneatrichaceae</taxon>
        <taxon>Balneatrix</taxon>
    </lineage>
</organism>
<feature type="transmembrane region" description="Helical" evidence="5">
    <location>
        <begin position="6"/>
        <end position="24"/>
    </location>
</feature>
<feature type="transmembrane region" description="Helical" evidence="5">
    <location>
        <begin position="63"/>
        <end position="88"/>
    </location>
</feature>
<evidence type="ECO:0000256" key="4">
    <source>
        <dbReference type="ARBA" id="ARBA00023136"/>
    </source>
</evidence>
<dbReference type="Pfam" id="PF02674">
    <property type="entry name" value="Colicin_V"/>
    <property type="match status" value="1"/>
</dbReference>
<keyword evidence="7" id="KW-1185">Reference proteome</keyword>
<name>A0ABV5Z810_9GAMM</name>
<evidence type="ECO:0000256" key="1">
    <source>
        <dbReference type="ARBA" id="ARBA00004141"/>
    </source>
</evidence>